<feature type="transmembrane region" description="Helical" evidence="6">
    <location>
        <begin position="417"/>
        <end position="439"/>
    </location>
</feature>
<evidence type="ECO:0000259" key="8">
    <source>
        <dbReference type="Pfam" id="PF13567"/>
    </source>
</evidence>
<keyword evidence="10" id="KW-1185">Reference proteome</keyword>
<feature type="transmembrane region" description="Helical" evidence="6">
    <location>
        <begin position="363"/>
        <end position="380"/>
    </location>
</feature>
<evidence type="ECO:0000313" key="9">
    <source>
        <dbReference type="EMBL" id="SFR49090.1"/>
    </source>
</evidence>
<feature type="domain" description="DUF4131" evidence="8">
    <location>
        <begin position="57"/>
        <end position="214"/>
    </location>
</feature>
<keyword evidence="5 6" id="KW-0472">Membrane</keyword>
<evidence type="ECO:0000256" key="2">
    <source>
        <dbReference type="ARBA" id="ARBA00022475"/>
    </source>
</evidence>
<feature type="transmembrane region" description="Helical" evidence="6">
    <location>
        <begin position="386"/>
        <end position="405"/>
    </location>
</feature>
<dbReference type="InterPro" id="IPR052159">
    <property type="entry name" value="Competence_DNA_uptake"/>
</dbReference>
<feature type="transmembrane region" description="Helical" evidence="6">
    <location>
        <begin position="451"/>
        <end position="476"/>
    </location>
</feature>
<feature type="transmembrane region" description="Helical" evidence="6">
    <location>
        <begin position="81"/>
        <end position="103"/>
    </location>
</feature>
<dbReference type="InterPro" id="IPR025405">
    <property type="entry name" value="DUF4131"/>
</dbReference>
<dbReference type="AlphaFoldDB" id="A0A1I6H3U9"/>
<feature type="transmembrane region" description="Helical" evidence="6">
    <location>
        <begin position="32"/>
        <end position="50"/>
    </location>
</feature>
<proteinExistence type="predicted"/>
<evidence type="ECO:0000256" key="3">
    <source>
        <dbReference type="ARBA" id="ARBA00022692"/>
    </source>
</evidence>
<accession>A0A1I6H3U9</accession>
<dbReference type="NCBIfam" id="TIGR00360">
    <property type="entry name" value="ComEC_N-term"/>
    <property type="match status" value="1"/>
</dbReference>
<comment type="subcellular location">
    <subcellularLocation>
        <location evidence="1">Cell membrane</location>
        <topology evidence="1">Multi-pass membrane protein</topology>
    </subcellularLocation>
</comment>
<feature type="transmembrane region" description="Helical" evidence="6">
    <location>
        <begin position="279"/>
        <end position="305"/>
    </location>
</feature>
<evidence type="ECO:0000256" key="5">
    <source>
        <dbReference type="ARBA" id="ARBA00023136"/>
    </source>
</evidence>
<dbReference type="Pfam" id="PF13567">
    <property type="entry name" value="DUF4131"/>
    <property type="match status" value="1"/>
</dbReference>
<evidence type="ECO:0000313" key="10">
    <source>
        <dbReference type="Proteomes" id="UP000199658"/>
    </source>
</evidence>
<dbReference type="Proteomes" id="UP000199658">
    <property type="component" value="Unassembled WGS sequence"/>
</dbReference>
<protein>
    <submittedName>
        <fullName evidence="9">Competence protein ComEC</fullName>
    </submittedName>
</protein>
<dbReference type="PANTHER" id="PTHR30619:SF1">
    <property type="entry name" value="RECOMBINATION PROTEIN 2"/>
    <property type="match status" value="1"/>
</dbReference>
<dbReference type="PANTHER" id="PTHR30619">
    <property type="entry name" value="DNA INTERNALIZATION/COMPETENCE PROTEIN COMEC/REC2"/>
    <property type="match status" value="1"/>
</dbReference>
<evidence type="ECO:0000259" key="7">
    <source>
        <dbReference type="Pfam" id="PF03772"/>
    </source>
</evidence>
<reference evidence="10" key="1">
    <citation type="submission" date="2016-10" db="EMBL/GenBank/DDBJ databases">
        <authorList>
            <person name="Varghese N."/>
            <person name="Submissions S."/>
        </authorList>
    </citation>
    <scope>NUCLEOTIDE SEQUENCE [LARGE SCALE GENOMIC DNA]</scope>
    <source>
        <strain evidence="10">DSM 26921</strain>
    </source>
</reference>
<evidence type="ECO:0000256" key="4">
    <source>
        <dbReference type="ARBA" id="ARBA00022989"/>
    </source>
</evidence>
<dbReference type="GO" id="GO:0005886">
    <property type="term" value="C:plasma membrane"/>
    <property type="evidence" value="ECO:0007669"/>
    <property type="project" value="UniProtKB-SubCell"/>
</dbReference>
<feature type="transmembrane region" description="Helical" evidence="6">
    <location>
        <begin position="56"/>
        <end position="74"/>
    </location>
</feature>
<keyword evidence="4 6" id="KW-1133">Transmembrane helix</keyword>
<dbReference type="OrthoDB" id="9790149at2"/>
<feature type="domain" description="ComEC/Rec2-related protein" evidence="7">
    <location>
        <begin position="258"/>
        <end position="533"/>
    </location>
</feature>
<keyword evidence="3 6" id="KW-0812">Transmembrane</keyword>
<name>A0A1I6H3U9_9RHOB</name>
<organism evidence="9 10">
    <name type="scientific">Litoreibacter janthinus</name>
    <dbReference type="NCBI Taxonomy" id="670154"/>
    <lineage>
        <taxon>Bacteria</taxon>
        <taxon>Pseudomonadati</taxon>
        <taxon>Pseudomonadota</taxon>
        <taxon>Alphaproteobacteria</taxon>
        <taxon>Rhodobacterales</taxon>
        <taxon>Roseobacteraceae</taxon>
        <taxon>Litoreibacter</taxon>
    </lineage>
</organism>
<evidence type="ECO:0000256" key="6">
    <source>
        <dbReference type="SAM" id="Phobius"/>
    </source>
</evidence>
<keyword evidence="2" id="KW-1003">Cell membrane</keyword>
<dbReference type="RefSeq" id="WP_090217182.1">
    <property type="nucleotide sequence ID" value="NZ_FOYO01000001.1"/>
</dbReference>
<gene>
    <name evidence="9" type="ORF">SAMN04488002_2469</name>
</gene>
<dbReference type="STRING" id="670154.SAMN04488002_2469"/>
<dbReference type="Pfam" id="PF03772">
    <property type="entry name" value="Competence"/>
    <property type="match status" value="1"/>
</dbReference>
<dbReference type="InterPro" id="IPR004477">
    <property type="entry name" value="ComEC_N"/>
</dbReference>
<evidence type="ECO:0000256" key="1">
    <source>
        <dbReference type="ARBA" id="ARBA00004651"/>
    </source>
</evidence>
<feature type="transmembrane region" description="Helical" evidence="6">
    <location>
        <begin position="317"/>
        <end position="335"/>
    </location>
</feature>
<dbReference type="EMBL" id="FOYO01000001">
    <property type="protein sequence ID" value="SFR49090.1"/>
    <property type="molecule type" value="Genomic_DNA"/>
</dbReference>
<sequence length="706" mass="75052">METRVGDDGQPPKSNRLSASVLEIFGQQQGHLFPWAPVCVGVGIGAYFLARAEPHWTSFLGLFVTLGLVWLAAARFGRHRACWTSVVLWALSLIVAGAAVASFRSHAVTAPVLGYRYYGPIEGRIVAIDKSASQKPRLTLDQIRLARMSPEKTPIRVRISLHGPDLGIPFAAGDVVMTTGHLGPPSGPVEPGGYDFQRSLWFQQLGALGYTRNPTLRSKPADPLDTGLSLRLYAARRTLAEAIKSRMGAQEGPFAAAIITGDRSDLDPTLLEALRASNLAHLLAISGLHMGLLTGAVFAIVRLGLALSQPLALRLPVRKIAACVALCAALAYLGVSGANVATQRAFIMVSVMLLAICVERPALTLRAVAIAALLILLLTPEALVTPGFQMSFAATTALVAVFAFLRDRALFLRLPKWVSGAASLLVSSFIAGAATAPFGAAHFNQFAQFGLIANLLSVPVMGFVVMPGALLAAALIPLGLESAGLWVMQQGLAWILYVAESVSGLDGSTRAIVAPGPWVLPLVSIGGLQLCVWQGAGRLFGLAPIGVALLLWMQAERPDVLISDSGRLVGVMQDGQRGLNKPKGDGFAAQVWLENDGDSAGQADAAQRSGYLANKLQFDLAKTSIVFDAANPEKIDIAALCAAHDLVVVPRLEQALPTGCKGWAAPHFRRDGAIAIYVTDHGLRYENSRSLQGDRLWVSHQKDRSQ</sequence>